<keyword evidence="3" id="KW-1185">Reference proteome</keyword>
<dbReference type="InterPro" id="IPR000601">
    <property type="entry name" value="PKD_dom"/>
</dbReference>
<dbReference type="Proteomes" id="UP000664044">
    <property type="component" value="Unassembled WGS sequence"/>
</dbReference>
<dbReference type="InterPro" id="IPR022409">
    <property type="entry name" value="PKD/Chitinase_dom"/>
</dbReference>
<dbReference type="Gene3D" id="2.60.40.10">
    <property type="entry name" value="Immunoglobulins"/>
    <property type="match status" value="1"/>
</dbReference>
<dbReference type="PROSITE" id="PS50093">
    <property type="entry name" value="PKD"/>
    <property type="match status" value="1"/>
</dbReference>
<dbReference type="Pfam" id="PF18911">
    <property type="entry name" value="PKD_4"/>
    <property type="match status" value="1"/>
</dbReference>
<dbReference type="SMART" id="SM00089">
    <property type="entry name" value="PKD"/>
    <property type="match status" value="1"/>
</dbReference>
<accession>A0ABS3G9X4</accession>
<evidence type="ECO:0000313" key="3">
    <source>
        <dbReference type="Proteomes" id="UP000664044"/>
    </source>
</evidence>
<feature type="domain" description="PKD" evidence="1">
    <location>
        <begin position="65"/>
        <end position="125"/>
    </location>
</feature>
<gene>
    <name evidence="2" type="ORF">J0656_19725</name>
</gene>
<dbReference type="Gene3D" id="2.60.120.260">
    <property type="entry name" value="Galactose-binding domain-like"/>
    <property type="match status" value="1"/>
</dbReference>
<comment type="caution">
    <text evidence="2">The sequence shown here is derived from an EMBL/GenBank/DDBJ whole genome shotgun (WGS) entry which is preliminary data.</text>
</comment>
<dbReference type="RefSeq" id="WP_207037006.1">
    <property type="nucleotide sequence ID" value="NZ_JAFLNL010000020.1"/>
</dbReference>
<dbReference type="InterPro" id="IPR013783">
    <property type="entry name" value="Ig-like_fold"/>
</dbReference>
<proteinExistence type="predicted"/>
<evidence type="ECO:0000313" key="2">
    <source>
        <dbReference type="EMBL" id="MBO0356257.1"/>
    </source>
</evidence>
<protein>
    <submittedName>
        <fullName evidence="2">PKD domain-containing protein</fullName>
    </submittedName>
</protein>
<dbReference type="SUPFAM" id="SSF49299">
    <property type="entry name" value="PKD domain"/>
    <property type="match status" value="1"/>
</dbReference>
<dbReference type="InterPro" id="IPR035986">
    <property type="entry name" value="PKD_dom_sf"/>
</dbReference>
<organism evidence="2 3">
    <name type="scientific">Flagellimonas aurea</name>
    <dbReference type="NCBI Taxonomy" id="2915619"/>
    <lineage>
        <taxon>Bacteria</taxon>
        <taxon>Pseudomonadati</taxon>
        <taxon>Bacteroidota</taxon>
        <taxon>Flavobacteriia</taxon>
        <taxon>Flavobacteriales</taxon>
        <taxon>Flavobacteriaceae</taxon>
        <taxon>Flagellimonas</taxon>
    </lineage>
</organism>
<dbReference type="CDD" id="cd00146">
    <property type="entry name" value="PKD"/>
    <property type="match status" value="1"/>
</dbReference>
<dbReference type="EMBL" id="JAFLNL010000020">
    <property type="protein sequence ID" value="MBO0356257.1"/>
    <property type="molecule type" value="Genomic_DNA"/>
</dbReference>
<name>A0ABS3G9X4_9FLAO</name>
<reference evidence="2 3" key="1">
    <citation type="submission" date="2021-03" db="EMBL/GenBank/DDBJ databases">
        <title>Muricauda lutimaris sp. nov. and Muricauda ruestringensis sp. nov, two marine members of the Flavobacteriaceae isolated from deep sea sediments of Western Pacific.</title>
        <authorList>
            <person name="Zhao S."/>
            <person name="Liu R."/>
        </authorList>
    </citation>
    <scope>NUCLEOTIDE SEQUENCE [LARGE SCALE GENOMIC DNA]</scope>
    <source>
        <strain evidence="2 3">BC31-1-A7</strain>
    </source>
</reference>
<sequence length="285" mass="30857">MLYKKIFVNHWANLMPLFLVAMVYSCEENILPEEGSIEDLTLPEANFDFSESNNDYLTYSFSNLSSSATDFIWDFGDGNTSTENEPEHTFSQEGDFEVSLTASDKLGVESVQTKNISVKEPEGPVIFIPEILEAGFEAGTLEGGAGDGNDAWAIAGANNIGLSTSVVRTGDQAARIYMGAESVAYQELTVTPNADYRITLYYTLASAPAGGHIRLAVLGNTIEDASEAEDAIIASVLGDDQTSTFDYTKLTLLFNPGASDTVALWLDSNNIAEGRVDDIMIEHVE</sequence>
<dbReference type="PROSITE" id="PS51257">
    <property type="entry name" value="PROKAR_LIPOPROTEIN"/>
    <property type="match status" value="1"/>
</dbReference>
<evidence type="ECO:0000259" key="1">
    <source>
        <dbReference type="PROSITE" id="PS50093"/>
    </source>
</evidence>